<dbReference type="SUPFAM" id="SSF88659">
    <property type="entry name" value="Sigma3 and sigma4 domains of RNA polymerase sigma factors"/>
    <property type="match status" value="2"/>
</dbReference>
<protein>
    <recommendedName>
        <fullName evidence="6">RNA polymerase sigma factor SigA</fullName>
    </recommendedName>
</protein>
<dbReference type="SUPFAM" id="SSF88946">
    <property type="entry name" value="Sigma2 domain of RNA polymerase sigma factors"/>
    <property type="match status" value="1"/>
</dbReference>
<keyword evidence="4 6" id="KW-0238">DNA-binding</keyword>
<dbReference type="Pfam" id="PF00140">
    <property type="entry name" value="Sigma70_r1_2"/>
    <property type="match status" value="1"/>
</dbReference>
<keyword evidence="2 6" id="KW-0805">Transcription regulation</keyword>
<dbReference type="NCBIfam" id="TIGR02937">
    <property type="entry name" value="sigma70-ECF"/>
    <property type="match status" value="1"/>
</dbReference>
<accession>A0A2H0NG71</accession>
<dbReference type="PRINTS" id="PR00046">
    <property type="entry name" value="SIGMA70FCT"/>
</dbReference>
<sequence>MPRKKNIKTKTKLIKSAKVGKKEKPAQNLTVKNLLRSGKENGFVTQDDILSIFPKPEDHIGEVDELYAQLIKSGIDVFETLSDEEEKEAQKTVTELEKELESLAVIHEGGISDPVRMYLKEIGRTPLLKFADEINLAKHYEKGERWAKQKLIESNLRLVVSIAKKYIGRGLSLLDLIQEGNQGLIRAVEKYDWRKGYKFSTYATWWIRQAITRAIADQARTIRIPVHMVETINRFLKISRKLMQDLGREALPEEVAEAMEVDVAKVREIMKVSQEPTSLATPVGDDEDSLLGDFIQDTTQPTPYDAASKELLKEHLEEVLQTLSDREKRVLILRFGLEDGRPRTLEEVGVEFGVTRERIRQIEAKALRKLRHPSRSKKLKDYLE</sequence>
<gene>
    <name evidence="8" type="primary">rpoD</name>
    <name evidence="6" type="synonym">sigA</name>
    <name evidence="8" type="ORF">COV53_06060</name>
</gene>
<dbReference type="CDD" id="cd06171">
    <property type="entry name" value="Sigma70_r4"/>
    <property type="match status" value="1"/>
</dbReference>
<dbReference type="InterPro" id="IPR000943">
    <property type="entry name" value="RNA_pol_sigma70"/>
</dbReference>
<comment type="similarity">
    <text evidence="6">Belongs to the sigma-70 factor family. RpoD/SigA subfamily.</text>
</comment>
<evidence type="ECO:0000313" key="8">
    <source>
        <dbReference type="EMBL" id="PIR07864.1"/>
    </source>
</evidence>
<reference evidence="8 9" key="1">
    <citation type="submission" date="2017-09" db="EMBL/GenBank/DDBJ databases">
        <title>Depth-based differentiation of microbial function through sediment-hosted aquifers and enrichment of novel symbionts in the deep terrestrial subsurface.</title>
        <authorList>
            <person name="Probst A.J."/>
            <person name="Ladd B."/>
            <person name="Jarett J.K."/>
            <person name="Geller-Mcgrath D.E."/>
            <person name="Sieber C.M."/>
            <person name="Emerson J.B."/>
            <person name="Anantharaman K."/>
            <person name="Thomas B.C."/>
            <person name="Malmstrom R."/>
            <person name="Stieglmeier M."/>
            <person name="Klingl A."/>
            <person name="Woyke T."/>
            <person name="Ryan C.M."/>
            <person name="Banfield J.F."/>
        </authorList>
    </citation>
    <scope>NUCLEOTIDE SEQUENCE [LARGE SCALE GENOMIC DNA]</scope>
    <source>
        <strain evidence="8">CG11_big_fil_rev_8_21_14_0_20_37_11</strain>
    </source>
</reference>
<dbReference type="EMBL" id="PCWS01000135">
    <property type="protein sequence ID" value="PIR07864.1"/>
    <property type="molecule type" value="Genomic_DNA"/>
</dbReference>
<dbReference type="AlphaFoldDB" id="A0A2H0NG71"/>
<organism evidence="8 9">
    <name type="scientific">Candidatus Gottesmanbacteria bacterium CG11_big_fil_rev_8_21_14_0_20_37_11</name>
    <dbReference type="NCBI Taxonomy" id="1974575"/>
    <lineage>
        <taxon>Bacteria</taxon>
        <taxon>Candidatus Gottesmaniibacteriota</taxon>
    </lineage>
</organism>
<keyword evidence="3 6" id="KW-0731">Sigma factor</keyword>
<dbReference type="GO" id="GO:0016987">
    <property type="term" value="F:sigma factor activity"/>
    <property type="evidence" value="ECO:0007669"/>
    <property type="project" value="UniProtKB-UniRule"/>
</dbReference>
<dbReference type="Pfam" id="PF03979">
    <property type="entry name" value="Sigma70_r1_1"/>
    <property type="match status" value="1"/>
</dbReference>
<dbReference type="Pfam" id="PF04545">
    <property type="entry name" value="Sigma70_r4"/>
    <property type="match status" value="1"/>
</dbReference>
<dbReference type="InterPro" id="IPR036388">
    <property type="entry name" value="WH-like_DNA-bd_sf"/>
</dbReference>
<keyword evidence="1 6" id="KW-0963">Cytoplasm</keyword>
<feature type="short sequence motif" description="Interaction with polymerase core subunit RpoC" evidence="6">
    <location>
        <begin position="175"/>
        <end position="178"/>
    </location>
</feature>
<dbReference type="GO" id="GO:0003677">
    <property type="term" value="F:DNA binding"/>
    <property type="evidence" value="ECO:0007669"/>
    <property type="project" value="UniProtKB-UniRule"/>
</dbReference>
<dbReference type="PANTHER" id="PTHR30603:SF60">
    <property type="entry name" value="RNA POLYMERASE SIGMA FACTOR RPOD"/>
    <property type="match status" value="1"/>
</dbReference>
<feature type="region of interest" description="Sigma-70 factor domain-4" evidence="6">
    <location>
        <begin position="319"/>
        <end position="372"/>
    </location>
</feature>
<dbReference type="Gene3D" id="1.10.10.10">
    <property type="entry name" value="Winged helix-like DNA-binding domain superfamily/Winged helix DNA-binding domain"/>
    <property type="match status" value="2"/>
</dbReference>
<evidence type="ECO:0000256" key="3">
    <source>
        <dbReference type="ARBA" id="ARBA00023082"/>
    </source>
</evidence>
<dbReference type="FunFam" id="1.10.10.10:FF:000004">
    <property type="entry name" value="RNA polymerase sigma factor SigA"/>
    <property type="match status" value="1"/>
</dbReference>
<dbReference type="InterPro" id="IPR007127">
    <property type="entry name" value="RNA_pol_sigma_70_r1_1"/>
</dbReference>
<dbReference type="FunFam" id="1.10.601.10:FF:000001">
    <property type="entry name" value="RNA polymerase sigma factor SigA"/>
    <property type="match status" value="1"/>
</dbReference>
<dbReference type="InterPro" id="IPR028630">
    <property type="entry name" value="Sigma70_RpoD"/>
</dbReference>
<evidence type="ECO:0000259" key="7">
    <source>
        <dbReference type="PROSITE" id="PS00716"/>
    </source>
</evidence>
<dbReference type="Pfam" id="PF04542">
    <property type="entry name" value="Sigma70_r2"/>
    <property type="match status" value="1"/>
</dbReference>
<dbReference type="PROSITE" id="PS00716">
    <property type="entry name" value="SIGMA70_2"/>
    <property type="match status" value="1"/>
</dbReference>
<dbReference type="InterPro" id="IPR013325">
    <property type="entry name" value="RNA_pol_sigma_r2"/>
</dbReference>
<feature type="DNA-binding region" description="H-T-H motif" evidence="6">
    <location>
        <begin position="345"/>
        <end position="364"/>
    </location>
</feature>
<dbReference type="InterPro" id="IPR009042">
    <property type="entry name" value="RNA_pol_sigma70_r1_2"/>
</dbReference>
<dbReference type="InterPro" id="IPR050239">
    <property type="entry name" value="Sigma-70_RNA_pol_init_factors"/>
</dbReference>
<dbReference type="InterPro" id="IPR012760">
    <property type="entry name" value="RNA_pol_sigma_RpoD_C"/>
</dbReference>
<comment type="function">
    <text evidence="6">Sigma factors are initiation factors that promote the attachment of RNA polymerase to specific initiation sites and are then released. This sigma factor is the primary sigma factor during exponential growth.</text>
</comment>
<dbReference type="HAMAP" id="MF_00963">
    <property type="entry name" value="Sigma70_RpoD_SigA"/>
    <property type="match status" value="1"/>
</dbReference>
<dbReference type="Gene3D" id="1.10.601.10">
    <property type="entry name" value="RNA Polymerase Primary Sigma Factor"/>
    <property type="match status" value="2"/>
</dbReference>
<feature type="region of interest" description="Sigma-70 factor domain-2" evidence="6">
    <location>
        <begin position="151"/>
        <end position="221"/>
    </location>
</feature>
<evidence type="ECO:0000256" key="5">
    <source>
        <dbReference type="ARBA" id="ARBA00023163"/>
    </source>
</evidence>
<evidence type="ECO:0000256" key="1">
    <source>
        <dbReference type="ARBA" id="ARBA00022490"/>
    </source>
</evidence>
<comment type="caution">
    <text evidence="8">The sequence shown here is derived from an EMBL/GenBank/DDBJ whole genome shotgun (WGS) entry which is preliminary data.</text>
</comment>
<dbReference type="GO" id="GO:0005737">
    <property type="term" value="C:cytoplasm"/>
    <property type="evidence" value="ECO:0007669"/>
    <property type="project" value="UniProtKB-SubCell"/>
</dbReference>
<proteinExistence type="inferred from homology"/>
<dbReference type="InterPro" id="IPR042189">
    <property type="entry name" value="RNA_pol_sigma_70_r1_1_sf"/>
</dbReference>
<dbReference type="InterPro" id="IPR007630">
    <property type="entry name" value="RNA_pol_sigma70_r4"/>
</dbReference>
<comment type="subcellular location">
    <subcellularLocation>
        <location evidence="6">Cytoplasm</location>
    </subcellularLocation>
</comment>
<feature type="domain" description="RNA polymerase sigma-70" evidence="7">
    <location>
        <begin position="344"/>
        <end position="370"/>
    </location>
</feature>
<evidence type="ECO:0000313" key="9">
    <source>
        <dbReference type="Proteomes" id="UP000230707"/>
    </source>
</evidence>
<dbReference type="Gene3D" id="1.10.220.120">
    <property type="entry name" value="Sigma-70 factor, region 1.1"/>
    <property type="match status" value="1"/>
</dbReference>
<dbReference type="InterPro" id="IPR014284">
    <property type="entry name" value="RNA_pol_sigma-70_dom"/>
</dbReference>
<evidence type="ECO:0000256" key="4">
    <source>
        <dbReference type="ARBA" id="ARBA00023125"/>
    </source>
</evidence>
<dbReference type="InterPro" id="IPR007627">
    <property type="entry name" value="RNA_pol_sigma70_r2"/>
</dbReference>
<dbReference type="InterPro" id="IPR007624">
    <property type="entry name" value="RNA_pol_sigma70_r3"/>
</dbReference>
<comment type="subunit">
    <text evidence="6">Interacts transiently with the RNA polymerase catalytic core.</text>
</comment>
<dbReference type="InterPro" id="IPR013324">
    <property type="entry name" value="RNA_pol_sigma_r3/r4-like"/>
</dbReference>
<feature type="region of interest" description="Sigma-70 factor domain-3" evidence="6">
    <location>
        <begin position="230"/>
        <end position="306"/>
    </location>
</feature>
<keyword evidence="5 6" id="KW-0804">Transcription</keyword>
<dbReference type="NCBIfam" id="TIGR02393">
    <property type="entry name" value="RpoD_Cterm"/>
    <property type="match status" value="1"/>
</dbReference>
<dbReference type="Proteomes" id="UP000230707">
    <property type="component" value="Unassembled WGS sequence"/>
</dbReference>
<evidence type="ECO:0000256" key="6">
    <source>
        <dbReference type="HAMAP-Rule" id="MF_00963"/>
    </source>
</evidence>
<dbReference type="Pfam" id="PF04539">
    <property type="entry name" value="Sigma70_r3"/>
    <property type="match status" value="1"/>
</dbReference>
<evidence type="ECO:0000256" key="2">
    <source>
        <dbReference type="ARBA" id="ARBA00023015"/>
    </source>
</evidence>
<dbReference type="GO" id="GO:0006352">
    <property type="term" value="P:DNA-templated transcription initiation"/>
    <property type="evidence" value="ECO:0007669"/>
    <property type="project" value="UniProtKB-UniRule"/>
</dbReference>
<name>A0A2H0NG71_9BACT</name>
<dbReference type="PANTHER" id="PTHR30603">
    <property type="entry name" value="RNA POLYMERASE SIGMA FACTOR RPO"/>
    <property type="match status" value="1"/>
</dbReference>